<dbReference type="RefSeq" id="WP_185664452.1">
    <property type="nucleotide sequence ID" value="NZ_JACLAW010000008.1"/>
</dbReference>
<comment type="caution">
    <text evidence="2">The sequence shown here is derived from an EMBL/GenBank/DDBJ whole genome shotgun (WGS) entry which is preliminary data.</text>
</comment>
<evidence type="ECO:0000313" key="2">
    <source>
        <dbReference type="EMBL" id="MBC2666153.1"/>
    </source>
</evidence>
<gene>
    <name evidence="2" type="ORF">H7F51_11550</name>
</gene>
<proteinExistence type="predicted"/>
<accession>A0A7X1FSG7</accession>
<reference evidence="2 3" key="1">
    <citation type="submission" date="2020-08" db="EMBL/GenBank/DDBJ databases">
        <title>The genome sequence of type strain Novosphingobium flavum NBRC 111647.</title>
        <authorList>
            <person name="Liu Y."/>
        </authorList>
    </citation>
    <scope>NUCLEOTIDE SEQUENCE [LARGE SCALE GENOMIC DNA]</scope>
    <source>
        <strain evidence="2 3">NBRC 111647</strain>
    </source>
</reference>
<dbReference type="Pfam" id="PF19649">
    <property type="entry name" value="DUF6152"/>
    <property type="match status" value="1"/>
</dbReference>
<keyword evidence="1" id="KW-0732">Signal</keyword>
<evidence type="ECO:0000313" key="3">
    <source>
        <dbReference type="Proteomes" id="UP000566813"/>
    </source>
</evidence>
<name>A0A7X1FSG7_9SPHN</name>
<sequence length="125" mass="13448">MKRAIALCLAAAALMPAPVSAHHSFAMFDARQTLTVKASVTEFQWANPHCWIELDVSAGQGAHKGFTHIALEANALSYLRAGGWNARTLKPGDQVTVEYHPMRDGTPAGQLLTLRLANGTLLKGQ</sequence>
<dbReference type="EMBL" id="JACLAW010000008">
    <property type="protein sequence ID" value="MBC2666153.1"/>
    <property type="molecule type" value="Genomic_DNA"/>
</dbReference>
<dbReference type="Proteomes" id="UP000566813">
    <property type="component" value="Unassembled WGS sequence"/>
</dbReference>
<dbReference type="InterPro" id="IPR046150">
    <property type="entry name" value="DUF6152"/>
</dbReference>
<organism evidence="2 3">
    <name type="scientific">Novosphingobium flavum</name>
    <dbReference type="NCBI Taxonomy" id="1778672"/>
    <lineage>
        <taxon>Bacteria</taxon>
        <taxon>Pseudomonadati</taxon>
        <taxon>Pseudomonadota</taxon>
        <taxon>Alphaproteobacteria</taxon>
        <taxon>Sphingomonadales</taxon>
        <taxon>Sphingomonadaceae</taxon>
        <taxon>Novosphingobium</taxon>
    </lineage>
</organism>
<feature type="chain" id="PRO_5031155928" evidence="1">
    <location>
        <begin position="22"/>
        <end position="125"/>
    </location>
</feature>
<feature type="signal peptide" evidence="1">
    <location>
        <begin position="1"/>
        <end position="21"/>
    </location>
</feature>
<keyword evidence="3" id="KW-1185">Reference proteome</keyword>
<protein>
    <submittedName>
        <fullName evidence="2">Uncharacterized protein</fullName>
    </submittedName>
</protein>
<evidence type="ECO:0000256" key="1">
    <source>
        <dbReference type="SAM" id="SignalP"/>
    </source>
</evidence>
<dbReference type="AlphaFoldDB" id="A0A7X1FSG7"/>